<evidence type="ECO:0000313" key="2">
    <source>
        <dbReference type="Proteomes" id="UP000593571"/>
    </source>
</evidence>
<protein>
    <submittedName>
        <fullName evidence="1">Uncharacterized protein</fullName>
    </submittedName>
</protein>
<accession>A0A7J8DI84</accession>
<dbReference type="AlphaFoldDB" id="A0A7J8DI84"/>
<dbReference type="Proteomes" id="UP000593571">
    <property type="component" value="Unassembled WGS sequence"/>
</dbReference>
<reference evidence="1 2" key="1">
    <citation type="journal article" date="2020" name="Nature">
        <title>Six reference-quality genomes reveal evolution of bat adaptations.</title>
        <authorList>
            <person name="Jebb D."/>
            <person name="Huang Z."/>
            <person name="Pippel M."/>
            <person name="Hughes G.M."/>
            <person name="Lavrichenko K."/>
            <person name="Devanna P."/>
            <person name="Winkler S."/>
            <person name="Jermiin L.S."/>
            <person name="Skirmuntt E.C."/>
            <person name="Katzourakis A."/>
            <person name="Burkitt-Gray L."/>
            <person name="Ray D.A."/>
            <person name="Sullivan K.A.M."/>
            <person name="Roscito J.G."/>
            <person name="Kirilenko B.M."/>
            <person name="Davalos L.M."/>
            <person name="Corthals A.P."/>
            <person name="Power M.L."/>
            <person name="Jones G."/>
            <person name="Ransome R.D."/>
            <person name="Dechmann D.K.N."/>
            <person name="Locatelli A.G."/>
            <person name="Puechmaille S.J."/>
            <person name="Fedrigo O."/>
            <person name="Jarvis E.D."/>
            <person name="Hiller M."/>
            <person name="Vernes S.C."/>
            <person name="Myers E.W."/>
            <person name="Teeling E.C."/>
        </authorList>
    </citation>
    <scope>NUCLEOTIDE SEQUENCE [LARGE SCALE GENOMIC DNA]</scope>
    <source>
        <strain evidence="1">MRouAeg1</strain>
        <tissue evidence="1">Muscle</tissue>
    </source>
</reference>
<comment type="caution">
    <text evidence="1">The sequence shown here is derived from an EMBL/GenBank/DDBJ whole genome shotgun (WGS) entry which is preliminary data.</text>
</comment>
<gene>
    <name evidence="1" type="ORF">HJG63_008557</name>
</gene>
<proteinExistence type="predicted"/>
<dbReference type="EMBL" id="JACASE010000012">
    <property type="protein sequence ID" value="KAF6422736.1"/>
    <property type="molecule type" value="Genomic_DNA"/>
</dbReference>
<evidence type="ECO:0000313" key="1">
    <source>
        <dbReference type="EMBL" id="KAF6422736.1"/>
    </source>
</evidence>
<sequence>MPLTLGSQRSCSLSSSVRGLDRGAQCPGGQRCLWVQGRGSMGPGHLTPGCSTAQNRQGTGWVLHFPSSGSDVSIPHQALPLQKATSLQMSTLLLKTYIQGISSQIHSVTMNTFLKDTLLETI</sequence>
<keyword evidence="2" id="KW-1185">Reference proteome</keyword>
<organism evidence="1 2">
    <name type="scientific">Rousettus aegyptiacus</name>
    <name type="common">Egyptian fruit bat</name>
    <name type="synonym">Pteropus aegyptiacus</name>
    <dbReference type="NCBI Taxonomy" id="9407"/>
    <lineage>
        <taxon>Eukaryota</taxon>
        <taxon>Metazoa</taxon>
        <taxon>Chordata</taxon>
        <taxon>Craniata</taxon>
        <taxon>Vertebrata</taxon>
        <taxon>Euteleostomi</taxon>
        <taxon>Mammalia</taxon>
        <taxon>Eutheria</taxon>
        <taxon>Laurasiatheria</taxon>
        <taxon>Chiroptera</taxon>
        <taxon>Yinpterochiroptera</taxon>
        <taxon>Pteropodoidea</taxon>
        <taxon>Pteropodidae</taxon>
        <taxon>Rousettinae</taxon>
        <taxon>Rousettus</taxon>
    </lineage>
</organism>
<name>A0A7J8DI84_ROUAE</name>